<dbReference type="AlphaFoldDB" id="A0A1K1S460"/>
<evidence type="ECO:0000256" key="3">
    <source>
        <dbReference type="SAM" id="MobiDB-lite"/>
    </source>
</evidence>
<feature type="compositionally biased region" description="Low complexity" evidence="3">
    <location>
        <begin position="334"/>
        <end position="344"/>
    </location>
</feature>
<evidence type="ECO:0000313" key="5">
    <source>
        <dbReference type="EMBL" id="SFW78805.1"/>
    </source>
</evidence>
<keyword evidence="2" id="KW-0560">Oxidoreductase</keyword>
<evidence type="ECO:0000313" key="6">
    <source>
        <dbReference type="Proteomes" id="UP000182740"/>
    </source>
</evidence>
<dbReference type="PANTHER" id="PTHR48106">
    <property type="entry name" value="QUINONE OXIDOREDUCTASE PIG3-RELATED"/>
    <property type="match status" value="1"/>
</dbReference>
<dbReference type="EMBL" id="FPJG01000006">
    <property type="protein sequence ID" value="SFW78805.1"/>
    <property type="molecule type" value="Genomic_DNA"/>
</dbReference>
<dbReference type="GO" id="GO:0070402">
    <property type="term" value="F:NADPH binding"/>
    <property type="evidence" value="ECO:0007669"/>
    <property type="project" value="TreeGrafter"/>
</dbReference>
<dbReference type="Gene3D" id="3.40.50.720">
    <property type="entry name" value="NAD(P)-binding Rossmann-like Domain"/>
    <property type="match status" value="1"/>
</dbReference>
<dbReference type="InterPro" id="IPR020843">
    <property type="entry name" value="ER"/>
</dbReference>
<evidence type="ECO:0000256" key="2">
    <source>
        <dbReference type="ARBA" id="ARBA00023002"/>
    </source>
</evidence>
<evidence type="ECO:0000259" key="4">
    <source>
        <dbReference type="SMART" id="SM00829"/>
    </source>
</evidence>
<gene>
    <name evidence="5" type="ORF">SAMN04489730_4595</name>
</gene>
<dbReference type="CDD" id="cd08270">
    <property type="entry name" value="MDR4"/>
    <property type="match status" value="1"/>
</dbReference>
<sequence length="358" mass="36525">MRALMIVDGEAGRLAMRDVEPPEPAGGEALVAVAASSVNRGELSLIARRPAGWRPGQDVAGVVLEPAADGSGPAAGTRVAGLADQGAWSAQVAVPADRLVELPPSVTAEQAVTLPLAGVTALRTLRLGGPLAGRSVLVTGAAGGLGTLQVQLAVAAGAHVTAVSSRPEAAAALAELGVPEVVADIADATGPYDVIAESVGGRSLAAAIRAVAPGGTIVVLGNSSGEPTPVSLYDFIGHEDARLQTYFSYADHEGVAGDLATLVGLVADGGLVPRIGLAEPWERFPSALAAVRDRTVTGKVVLRIAGSRRFVTARPPRPCPPRRRRRPGGRRRCAPAGTGAAAARVLRRRAGRRRPPRR</sequence>
<dbReference type="InterPro" id="IPR013149">
    <property type="entry name" value="ADH-like_C"/>
</dbReference>
<dbReference type="SUPFAM" id="SSF51735">
    <property type="entry name" value="NAD(P)-binding Rossmann-fold domains"/>
    <property type="match status" value="1"/>
</dbReference>
<dbReference type="SMART" id="SM00829">
    <property type="entry name" value="PKS_ER"/>
    <property type="match status" value="1"/>
</dbReference>
<dbReference type="STRING" id="546364.SAMN04489730_4595"/>
<dbReference type="SUPFAM" id="SSF50129">
    <property type="entry name" value="GroES-like"/>
    <property type="match status" value="1"/>
</dbReference>
<keyword evidence="6" id="KW-1185">Reference proteome</keyword>
<feature type="compositionally biased region" description="Basic residues" evidence="3">
    <location>
        <begin position="320"/>
        <end position="333"/>
    </location>
</feature>
<keyword evidence="1" id="KW-0521">NADP</keyword>
<accession>A0A1K1S460</accession>
<feature type="region of interest" description="Disordered" evidence="3">
    <location>
        <begin position="312"/>
        <end position="358"/>
    </location>
</feature>
<protein>
    <submittedName>
        <fullName evidence="5">NADPH:quinone reductase</fullName>
    </submittedName>
</protein>
<dbReference type="InterPro" id="IPR013154">
    <property type="entry name" value="ADH-like_N"/>
</dbReference>
<dbReference type="GO" id="GO:0016651">
    <property type="term" value="F:oxidoreductase activity, acting on NAD(P)H"/>
    <property type="evidence" value="ECO:0007669"/>
    <property type="project" value="TreeGrafter"/>
</dbReference>
<dbReference type="InterPro" id="IPR036291">
    <property type="entry name" value="NAD(P)-bd_dom_sf"/>
</dbReference>
<evidence type="ECO:0000256" key="1">
    <source>
        <dbReference type="ARBA" id="ARBA00022857"/>
    </source>
</evidence>
<dbReference type="Proteomes" id="UP000182740">
    <property type="component" value="Unassembled WGS sequence"/>
</dbReference>
<feature type="domain" description="Enoyl reductase (ER)" evidence="4">
    <location>
        <begin position="9"/>
        <end position="302"/>
    </location>
</feature>
<dbReference type="Pfam" id="PF00107">
    <property type="entry name" value="ADH_zinc_N"/>
    <property type="match status" value="1"/>
</dbReference>
<organism evidence="5 6">
    <name type="scientific">Amycolatopsis australiensis</name>
    <dbReference type="NCBI Taxonomy" id="546364"/>
    <lineage>
        <taxon>Bacteria</taxon>
        <taxon>Bacillati</taxon>
        <taxon>Actinomycetota</taxon>
        <taxon>Actinomycetes</taxon>
        <taxon>Pseudonocardiales</taxon>
        <taxon>Pseudonocardiaceae</taxon>
        <taxon>Amycolatopsis</taxon>
    </lineage>
</organism>
<name>A0A1K1S460_9PSEU</name>
<proteinExistence type="predicted"/>
<dbReference type="Gene3D" id="3.90.180.10">
    <property type="entry name" value="Medium-chain alcohol dehydrogenases, catalytic domain"/>
    <property type="match status" value="1"/>
</dbReference>
<dbReference type="InterPro" id="IPR011032">
    <property type="entry name" value="GroES-like_sf"/>
</dbReference>
<reference evidence="6" key="1">
    <citation type="submission" date="2016-11" db="EMBL/GenBank/DDBJ databases">
        <authorList>
            <person name="Varghese N."/>
            <person name="Submissions S."/>
        </authorList>
    </citation>
    <scope>NUCLEOTIDE SEQUENCE [LARGE SCALE GENOMIC DNA]</scope>
    <source>
        <strain evidence="6">DSM 44671</strain>
    </source>
</reference>
<dbReference type="PANTHER" id="PTHR48106:SF18">
    <property type="entry name" value="QUINONE OXIDOREDUCTASE PIG3"/>
    <property type="match status" value="1"/>
</dbReference>
<feature type="compositionally biased region" description="Basic residues" evidence="3">
    <location>
        <begin position="345"/>
        <end position="358"/>
    </location>
</feature>
<dbReference type="Pfam" id="PF08240">
    <property type="entry name" value="ADH_N"/>
    <property type="match status" value="1"/>
</dbReference>